<reference evidence="4 5" key="1">
    <citation type="journal article" date="2018" name="Cell">
        <title>The Chara Genome: Secondary Complexity and Implications for Plant Terrestrialization.</title>
        <authorList>
            <person name="Nishiyama T."/>
            <person name="Sakayama H."/>
            <person name="Vries J.D."/>
            <person name="Buschmann H."/>
            <person name="Saint-Marcoux D."/>
            <person name="Ullrich K.K."/>
            <person name="Haas F.B."/>
            <person name="Vanderstraeten L."/>
            <person name="Becker D."/>
            <person name="Lang D."/>
            <person name="Vosolsobe S."/>
            <person name="Rombauts S."/>
            <person name="Wilhelmsson P.K.I."/>
            <person name="Janitza P."/>
            <person name="Kern R."/>
            <person name="Heyl A."/>
            <person name="Rumpler F."/>
            <person name="Villalobos L.I.A.C."/>
            <person name="Clay J.M."/>
            <person name="Skokan R."/>
            <person name="Toyoda A."/>
            <person name="Suzuki Y."/>
            <person name="Kagoshima H."/>
            <person name="Schijlen E."/>
            <person name="Tajeshwar N."/>
            <person name="Catarino B."/>
            <person name="Hetherington A.J."/>
            <person name="Saltykova A."/>
            <person name="Bonnot C."/>
            <person name="Breuninger H."/>
            <person name="Symeonidi A."/>
            <person name="Radhakrishnan G.V."/>
            <person name="Van Nieuwerburgh F."/>
            <person name="Deforce D."/>
            <person name="Chang C."/>
            <person name="Karol K.G."/>
            <person name="Hedrich R."/>
            <person name="Ulvskov P."/>
            <person name="Glockner G."/>
            <person name="Delwiche C.F."/>
            <person name="Petrasek J."/>
            <person name="Van de Peer Y."/>
            <person name="Friml J."/>
            <person name="Beilby M."/>
            <person name="Dolan L."/>
            <person name="Kohara Y."/>
            <person name="Sugano S."/>
            <person name="Fujiyama A."/>
            <person name="Delaux P.-M."/>
            <person name="Quint M."/>
            <person name="TheiBen G."/>
            <person name="Hagemann M."/>
            <person name="Harholt J."/>
            <person name="Dunand C."/>
            <person name="Zachgo S."/>
            <person name="Langdale J."/>
            <person name="Maumus F."/>
            <person name="Straeten D.V.D."/>
            <person name="Gould S.B."/>
            <person name="Rensing S.A."/>
        </authorList>
    </citation>
    <scope>NUCLEOTIDE SEQUENCE [LARGE SCALE GENOMIC DNA]</scope>
    <source>
        <strain evidence="4 5">S276</strain>
    </source>
</reference>
<evidence type="ECO:0000256" key="3">
    <source>
        <dbReference type="SAM" id="MobiDB-lite"/>
    </source>
</evidence>
<feature type="coiled-coil region" evidence="2">
    <location>
        <begin position="152"/>
        <end position="179"/>
    </location>
</feature>
<dbReference type="OrthoDB" id="642895at2759"/>
<name>A0A388L123_CHABU</name>
<dbReference type="EMBL" id="BFEA01000235">
    <property type="protein sequence ID" value="GBG75995.1"/>
    <property type="molecule type" value="Genomic_DNA"/>
</dbReference>
<sequence>MGAFAGVVDATCGALLRELQHIWDELGESDADRDRMLLKLEQECLDVYRRKVDEANRQRISIQQAVADGEAEVMAICGALGERYEPLEGRVGKEPLKQQLAAVKPRLEKLRAKRDLRVREFTEVQIHVARITAELSGGIPPVEIEPIGQAELDLTANMLEELQQKLQDLQREKSSRLDKVLEHVQMVHDLCSVLGLDFTDTVMSIHPSLDGTSTNKSVSSETLELLAKTVQDLKEEKTRRMQKLSELGATMVELWSLLDIPECEQQPFMSIAMNIAMNETEMVHPGAVSVDVLKAAELEVQRLEAVKQGKMKELVSKKRRELDEICAKSHIIPPENTCEERTSAIIQAGVVDPSELLSTIEEQIFHAKEEVASRAAVLSLMEKWKNACEEEKWLEEYNKDENRYTASRGSHLQLKRAERARAMVGKIPQWVENLTKAVKQWEEDHSRVFLYDGERVLNMMEDYRNKVRTLEAEKRRLRDQKKLQEAQATEQEMLFGTSSPNRSLQKQKRIQRAGSVGSQAGRRLSMGGAMLLTSPHSLDAGNSIRNLGIGVCGGGSAVLGAQTPARPGTAGREGRSTTPASRARPVAPVNYVALANNPPPATFVQSAAADSIASGNGVAGKKIGGRGERGMSMTPVALNRLFSEDGEVPSPRRLPLTSYNIHVDENGVTAGGLLINGGGSLLGNSPSKGSSLKIDGSNVISVSPSSALAGENNPSAISSRLVEDRKTTLAAHADSRHHSVNWYGGVN</sequence>
<dbReference type="Proteomes" id="UP000265515">
    <property type="component" value="Unassembled WGS sequence"/>
</dbReference>
<dbReference type="Gene3D" id="1.20.58.1520">
    <property type="match status" value="1"/>
</dbReference>
<evidence type="ECO:0000313" key="5">
    <source>
        <dbReference type="Proteomes" id="UP000265515"/>
    </source>
</evidence>
<evidence type="ECO:0000256" key="1">
    <source>
        <dbReference type="ARBA" id="ARBA00006187"/>
    </source>
</evidence>
<evidence type="ECO:0000256" key="2">
    <source>
        <dbReference type="SAM" id="Coils"/>
    </source>
</evidence>
<gene>
    <name evidence="4" type="ORF">CBR_g21236</name>
</gene>
<keyword evidence="5" id="KW-1185">Reference proteome</keyword>
<dbReference type="PANTHER" id="PTHR19321:SF41">
    <property type="entry name" value="FASCETTO-RELATED"/>
    <property type="match status" value="1"/>
</dbReference>
<comment type="similarity">
    <text evidence="1">Belongs to the MAP65/ASE1 family.</text>
</comment>
<dbReference type="GO" id="GO:0000226">
    <property type="term" value="P:microtubule cytoskeleton organization"/>
    <property type="evidence" value="ECO:0007669"/>
    <property type="project" value="InterPro"/>
</dbReference>
<evidence type="ECO:0000313" key="4">
    <source>
        <dbReference type="EMBL" id="GBG75995.1"/>
    </source>
</evidence>
<keyword evidence="2" id="KW-0175">Coiled coil</keyword>
<dbReference type="Pfam" id="PF03999">
    <property type="entry name" value="MAP65_ASE1"/>
    <property type="match status" value="1"/>
</dbReference>
<dbReference type="OMA" id="NTCEERT"/>
<proteinExistence type="inferred from homology"/>
<dbReference type="Gramene" id="GBG75995">
    <property type="protein sequence ID" value="GBG75995"/>
    <property type="gene ID" value="CBR_g21236"/>
</dbReference>
<dbReference type="PANTHER" id="PTHR19321">
    <property type="entry name" value="PROTEIN REGULATOR OF CYTOKINESIS 1 PRC1-RELATED"/>
    <property type="match status" value="1"/>
</dbReference>
<comment type="caution">
    <text evidence="4">The sequence shown here is derived from an EMBL/GenBank/DDBJ whole genome shotgun (WGS) entry which is preliminary data.</text>
</comment>
<feature type="coiled-coil region" evidence="2">
    <location>
        <begin position="38"/>
        <end position="65"/>
    </location>
</feature>
<dbReference type="GO" id="GO:0005737">
    <property type="term" value="C:cytoplasm"/>
    <property type="evidence" value="ECO:0007669"/>
    <property type="project" value="TreeGrafter"/>
</dbReference>
<dbReference type="InterPro" id="IPR007145">
    <property type="entry name" value="MAP65_Ase1_PRC1"/>
</dbReference>
<dbReference type="GO" id="GO:0005819">
    <property type="term" value="C:spindle"/>
    <property type="evidence" value="ECO:0007669"/>
    <property type="project" value="TreeGrafter"/>
</dbReference>
<accession>A0A388L123</accession>
<feature type="coiled-coil region" evidence="2">
    <location>
        <begin position="453"/>
        <end position="487"/>
    </location>
</feature>
<dbReference type="STRING" id="69332.A0A388L123"/>
<protein>
    <submittedName>
        <fullName evidence="4">Uncharacterized protein</fullName>
    </submittedName>
</protein>
<organism evidence="4 5">
    <name type="scientific">Chara braunii</name>
    <name type="common">Braun's stonewort</name>
    <dbReference type="NCBI Taxonomy" id="69332"/>
    <lineage>
        <taxon>Eukaryota</taxon>
        <taxon>Viridiplantae</taxon>
        <taxon>Streptophyta</taxon>
        <taxon>Charophyceae</taxon>
        <taxon>Charales</taxon>
        <taxon>Characeae</taxon>
        <taxon>Chara</taxon>
    </lineage>
</organism>
<dbReference type="AlphaFoldDB" id="A0A388L123"/>
<dbReference type="GO" id="GO:0008017">
    <property type="term" value="F:microtubule binding"/>
    <property type="evidence" value="ECO:0007669"/>
    <property type="project" value="InterPro"/>
</dbReference>
<feature type="region of interest" description="Disordered" evidence="3">
    <location>
        <begin position="563"/>
        <end position="583"/>
    </location>
</feature>